<reference evidence="2 3" key="1">
    <citation type="journal article" date="2019" name="Front. Genet.">
        <title>Whole-Genome Sequencing of the Opportunistic Yeast Pathogen Candida inconspicua Uncovers Its Hybrid Origin.</title>
        <authorList>
            <person name="Mixao V."/>
            <person name="Hansen A.P."/>
            <person name="Saus E."/>
            <person name="Boekhout T."/>
            <person name="Lass-Florl C."/>
            <person name="Gabaldon T."/>
        </authorList>
    </citation>
    <scope>NUCLEOTIDE SEQUENCE [LARGE SCALE GENOMIC DNA]</scope>
    <source>
        <strain evidence="2 3">CBS 180</strain>
    </source>
</reference>
<dbReference type="AlphaFoldDB" id="A0A4T0WVA5"/>
<keyword evidence="3" id="KW-1185">Reference proteome</keyword>
<dbReference type="OrthoDB" id="3992188at2759"/>
<comment type="caution">
    <text evidence="2">The sequence shown here is derived from an EMBL/GenBank/DDBJ whole genome shotgun (WGS) entry which is preliminary data.</text>
</comment>
<organism evidence="2 3">
    <name type="scientific">Pichia inconspicua</name>
    <dbReference type="NCBI Taxonomy" id="52247"/>
    <lineage>
        <taxon>Eukaryota</taxon>
        <taxon>Fungi</taxon>
        <taxon>Dikarya</taxon>
        <taxon>Ascomycota</taxon>
        <taxon>Saccharomycotina</taxon>
        <taxon>Pichiomycetes</taxon>
        <taxon>Pichiales</taxon>
        <taxon>Pichiaceae</taxon>
        <taxon>Pichia</taxon>
    </lineage>
</organism>
<gene>
    <name evidence="2" type="ORF">CANINC_004444</name>
</gene>
<accession>A0A4T0WVA5</accession>
<dbReference type="Proteomes" id="UP000307173">
    <property type="component" value="Unassembled WGS sequence"/>
</dbReference>
<dbReference type="STRING" id="52247.A0A4T0WVA5"/>
<protein>
    <recommendedName>
        <fullName evidence="4">Cleavage/polyadenylation specificity factor A subunit N-terminal domain-containing protein</fullName>
    </recommendedName>
</protein>
<sequence length="1173" mass="135111">MDQENGDIAWNRNTFLHSRLPTAVYFRFSIANRANRFSNLAQSYPLQNSTPGNLIKDGTFDWNFNHEEPKTVSFEINAVEKNDDYLEDQSTNIEHENEVENANMEKDDDDDDKSQDSINQSFAKQVTLLVYFSSISIDNSQTIPLPCQILTSTILHSHTQNGEDILALLLCNFEIVLIGFERNDNLEVIPFVVGTTDIPGLNLLHNNETAYKLNHSTANDLLFLTTSSDHCFVYNIVYEKNGIPLLNHSHNFTTGEMLLNCFIPISSNCDAFVSFEFEDDVLILRCISDLSTFKRSIVYFKNKFEIPIHMIPLKESNAVLLLQESGYTVKSLSFCIEGEELELTRETYPMSHSSIVNSYYIPSKPTDYRTFIKYDPSIYKHDQILISSTDLCVYVLDIFYHSKNHKFETRMKKLFQYKTNLTFFSFESTDVPGEFLLEFYNEMGLCEKRMLKRKNRTFELTNEYTSEVCHHPIFDFDFIEEQDKATIENHIKEIWVLSGTGINHSLMSFRHGLIARCTNLLSNLVDADRVYSYDLNKFWVCSDKRVILVHLGTHLNSLIPILEFQLEQPIVYCTTISNRTKFITSRNIMTVNIYGIERCCNLSHECILATGIEEYSVLLVKDDENKYSLYCEFMFEIKEISEFFTASVTNFSTITLLQFITFYNSIYLVVGTSKGEIFFYLWEDNHFTQTGVTVLSPASAQSISEYTFIPYQIHLDYDLQTLIITSYTGEYTMNKLILDRNYITGFDVLFTKKLADSSPLEIIKTKTSIYLRGLKLWEFDYNHNCSPKMVLMDDYTNDNILSAIPLHVASDENTFLALKGNNNVCILEVSLKQSMLSRARKIGVPCMKIKFIPDLKLFVLIRFQAINSSLPQLLFAEPRTLNVIKAVTDLEDLFKNMVPTSLHEWNIFSGDKKTLLLAIGCTHSNGEKGAMKIVKITVSENQIHLKQLHMISTSDPITHISVFYNRKNNVNHLLYSTGCTIKSCVYSLEEKRISSHTVFEGSEIIRKFYLTKDLDLHIVNQSQTCLMVKLSNMNRFKIIQKVYSTEMRTDVLPFDADTIVYNNVKEETLSVIRENTKILINVGYLPRFAKVNWLPPWISLRERSTNKYLQFITVGLGGEIDLFTLLNENHFVVPKLHTPKAISQLEEYTSSKLRSVHNLCGNITLEEIAYAPV</sequence>
<evidence type="ECO:0008006" key="4">
    <source>
        <dbReference type="Google" id="ProtNLM"/>
    </source>
</evidence>
<dbReference type="EMBL" id="SELW01000657">
    <property type="protein sequence ID" value="TID14773.1"/>
    <property type="molecule type" value="Genomic_DNA"/>
</dbReference>
<proteinExistence type="predicted"/>
<feature type="region of interest" description="Disordered" evidence="1">
    <location>
        <begin position="91"/>
        <end position="116"/>
    </location>
</feature>
<evidence type="ECO:0000313" key="2">
    <source>
        <dbReference type="EMBL" id="TID14773.1"/>
    </source>
</evidence>
<name>A0A4T0WVA5_9ASCO</name>
<evidence type="ECO:0000256" key="1">
    <source>
        <dbReference type="SAM" id="MobiDB-lite"/>
    </source>
</evidence>
<evidence type="ECO:0000313" key="3">
    <source>
        <dbReference type="Proteomes" id="UP000307173"/>
    </source>
</evidence>